<proteinExistence type="predicted"/>
<dbReference type="OrthoDB" id="72638at2"/>
<dbReference type="AlphaFoldDB" id="N4W8R0"/>
<dbReference type="PATRIC" id="fig|1308866.3.peg.1881"/>
<feature type="domain" description="HTH cro/C1-type" evidence="1">
    <location>
        <begin position="7"/>
        <end position="59"/>
    </location>
</feature>
<evidence type="ECO:0000259" key="1">
    <source>
        <dbReference type="PROSITE" id="PS50943"/>
    </source>
</evidence>
<dbReference type="STRING" id="1308866.J416_09304"/>
<dbReference type="Pfam" id="PF01381">
    <property type="entry name" value="HTH_3"/>
    <property type="match status" value="1"/>
</dbReference>
<accession>N4W8R0</accession>
<dbReference type="eggNOG" id="COG1396">
    <property type="taxonomic scope" value="Bacteria"/>
</dbReference>
<dbReference type="PROSITE" id="PS50943">
    <property type="entry name" value="HTH_CROC1"/>
    <property type="match status" value="1"/>
</dbReference>
<organism evidence="2 3">
    <name type="scientific">Gracilibacillus halophilus YIM-C55.5</name>
    <dbReference type="NCBI Taxonomy" id="1308866"/>
    <lineage>
        <taxon>Bacteria</taxon>
        <taxon>Bacillati</taxon>
        <taxon>Bacillota</taxon>
        <taxon>Bacilli</taxon>
        <taxon>Bacillales</taxon>
        <taxon>Bacillaceae</taxon>
        <taxon>Gracilibacillus</taxon>
    </lineage>
</organism>
<comment type="caution">
    <text evidence="2">The sequence shown here is derived from an EMBL/GenBank/DDBJ whole genome shotgun (WGS) entry which is preliminary data.</text>
</comment>
<dbReference type="EMBL" id="APML01000033">
    <property type="protein sequence ID" value="ENH96683.1"/>
    <property type="molecule type" value="Genomic_DNA"/>
</dbReference>
<gene>
    <name evidence="2" type="ORF">J416_09304</name>
</gene>
<dbReference type="SMART" id="SM00530">
    <property type="entry name" value="HTH_XRE"/>
    <property type="match status" value="1"/>
</dbReference>
<keyword evidence="3" id="KW-1185">Reference proteome</keyword>
<name>N4W8R0_9BACI</name>
<dbReference type="InterPro" id="IPR001387">
    <property type="entry name" value="Cro/C1-type_HTH"/>
</dbReference>
<dbReference type="Gene3D" id="1.10.260.40">
    <property type="entry name" value="lambda repressor-like DNA-binding domains"/>
    <property type="match status" value="1"/>
</dbReference>
<evidence type="ECO:0000313" key="3">
    <source>
        <dbReference type="Proteomes" id="UP000012283"/>
    </source>
</evidence>
<dbReference type="Proteomes" id="UP000012283">
    <property type="component" value="Unassembled WGS sequence"/>
</dbReference>
<evidence type="ECO:0000313" key="2">
    <source>
        <dbReference type="EMBL" id="ENH96683.1"/>
    </source>
</evidence>
<sequence>MSLVERIKKLCDEKKVSFAEVERSTGISNGQIRRWDKSSPKIDNVTKVANYFDVSTDYLLGRTSDENESIEIPFQTWFRKDNEDLTKDEQDEILEDLEDYLEYRKQRILKKRDK</sequence>
<protein>
    <submittedName>
        <fullName evidence="2">Cro/CI family transcriptional regulator</fullName>
    </submittedName>
</protein>
<dbReference type="GO" id="GO:0003677">
    <property type="term" value="F:DNA binding"/>
    <property type="evidence" value="ECO:0007669"/>
    <property type="project" value="InterPro"/>
</dbReference>
<dbReference type="CDD" id="cd00093">
    <property type="entry name" value="HTH_XRE"/>
    <property type="match status" value="1"/>
</dbReference>
<dbReference type="SUPFAM" id="SSF47413">
    <property type="entry name" value="lambda repressor-like DNA-binding domains"/>
    <property type="match status" value="1"/>
</dbReference>
<dbReference type="RefSeq" id="WP_003468921.1">
    <property type="nucleotide sequence ID" value="NZ_APML01000033.1"/>
</dbReference>
<dbReference type="InterPro" id="IPR010982">
    <property type="entry name" value="Lambda_DNA-bd_dom_sf"/>
</dbReference>
<reference evidence="2 3" key="1">
    <citation type="submission" date="2013-03" db="EMBL/GenBank/DDBJ databases">
        <title>Draft genome sequence of Gracibacillus halophilus YIM-C55.5, a moderately halophilic and thermophilic organism from the Xiaochaidamu salt lake.</title>
        <authorList>
            <person name="Sugumar T."/>
            <person name="Polireddy D.R."/>
            <person name="Antony A."/>
            <person name="Madhava Y.R."/>
            <person name="Sivakumar N."/>
        </authorList>
    </citation>
    <scope>NUCLEOTIDE SEQUENCE [LARGE SCALE GENOMIC DNA]</scope>
    <source>
        <strain evidence="2 3">YIM-C55.5</strain>
    </source>
</reference>